<proteinExistence type="predicted"/>
<sequence length="182" mass="20437">MEVPLLTMTQDGSVGADARRLAEETFGLIYWTNTKLGDIADLMSDQHPWFLVFQQRLFQCGHDIHLATAGITAKDVSAMRSIRHHYEQSIPSLHNFILPGGVSTATRLQEAAAILMQSRRLFGRLSRLIPVNGHIAEFLDEASSACFCVARVLNYRAGYREIPWNPNAQWPPVETLFQTSNP</sequence>
<dbReference type="InterPro" id="IPR036451">
    <property type="entry name" value="CblAdoTrfase-like_sf"/>
</dbReference>
<keyword evidence="2" id="KW-0547">Nucleotide-binding</keyword>
<evidence type="ECO:0000256" key="3">
    <source>
        <dbReference type="ARBA" id="ARBA00022840"/>
    </source>
</evidence>
<evidence type="ECO:0000256" key="1">
    <source>
        <dbReference type="ARBA" id="ARBA00022679"/>
    </source>
</evidence>
<accession>A0A2T2XH43</accession>
<dbReference type="SUPFAM" id="SSF89028">
    <property type="entry name" value="Cobalamin adenosyltransferase-like"/>
    <property type="match status" value="1"/>
</dbReference>
<reference evidence="5 6" key="1">
    <citation type="journal article" date="2014" name="BMC Genomics">
        <title>Comparison of environmental and isolate Sulfobacillus genomes reveals diverse carbon, sulfur, nitrogen, and hydrogen metabolisms.</title>
        <authorList>
            <person name="Justice N.B."/>
            <person name="Norman A."/>
            <person name="Brown C.T."/>
            <person name="Singh A."/>
            <person name="Thomas B.C."/>
            <person name="Banfield J.F."/>
        </authorList>
    </citation>
    <scope>NUCLEOTIDE SEQUENCE [LARGE SCALE GENOMIC DNA]</scope>
    <source>
        <strain evidence="5">AMDSBA4</strain>
    </source>
</reference>
<dbReference type="InterPro" id="IPR016030">
    <property type="entry name" value="CblAdoTrfase-like"/>
</dbReference>
<keyword evidence="3" id="KW-0067">ATP-binding</keyword>
<organism evidence="5 6">
    <name type="scientific">Sulfobacillus benefaciens</name>
    <dbReference type="NCBI Taxonomy" id="453960"/>
    <lineage>
        <taxon>Bacteria</taxon>
        <taxon>Bacillati</taxon>
        <taxon>Bacillota</taxon>
        <taxon>Clostridia</taxon>
        <taxon>Eubacteriales</taxon>
        <taxon>Clostridiales Family XVII. Incertae Sedis</taxon>
        <taxon>Sulfobacillus</taxon>
    </lineage>
</organism>
<dbReference type="EMBL" id="PXYW01000016">
    <property type="protein sequence ID" value="PSR33797.1"/>
    <property type="molecule type" value="Genomic_DNA"/>
</dbReference>
<keyword evidence="1" id="KW-0808">Transferase</keyword>
<name>A0A2T2XH43_9FIRM</name>
<dbReference type="GO" id="GO:0005524">
    <property type="term" value="F:ATP binding"/>
    <property type="evidence" value="ECO:0007669"/>
    <property type="project" value="UniProtKB-KW"/>
</dbReference>
<dbReference type="GO" id="GO:0016740">
    <property type="term" value="F:transferase activity"/>
    <property type="evidence" value="ECO:0007669"/>
    <property type="project" value="UniProtKB-KW"/>
</dbReference>
<dbReference type="Proteomes" id="UP000242972">
    <property type="component" value="Unassembled WGS sequence"/>
</dbReference>
<evidence type="ECO:0000259" key="4">
    <source>
        <dbReference type="Pfam" id="PF01923"/>
    </source>
</evidence>
<protein>
    <recommendedName>
        <fullName evidence="4">Cobalamin adenosyltransferase-like domain-containing protein</fullName>
    </recommendedName>
</protein>
<feature type="domain" description="Cobalamin adenosyltransferase-like" evidence="4">
    <location>
        <begin position="34"/>
        <end position="152"/>
    </location>
</feature>
<evidence type="ECO:0000313" key="5">
    <source>
        <dbReference type="EMBL" id="PSR33797.1"/>
    </source>
</evidence>
<evidence type="ECO:0000256" key="2">
    <source>
        <dbReference type="ARBA" id="ARBA00022741"/>
    </source>
</evidence>
<comment type="caution">
    <text evidence="5">The sequence shown here is derived from an EMBL/GenBank/DDBJ whole genome shotgun (WGS) entry which is preliminary data.</text>
</comment>
<dbReference type="AlphaFoldDB" id="A0A2T2XH43"/>
<evidence type="ECO:0000313" key="6">
    <source>
        <dbReference type="Proteomes" id="UP000242972"/>
    </source>
</evidence>
<dbReference type="Gene3D" id="1.20.1200.10">
    <property type="entry name" value="Cobalamin adenosyltransferase-like"/>
    <property type="match status" value="1"/>
</dbReference>
<gene>
    <name evidence="5" type="ORF">C7B46_08085</name>
</gene>
<dbReference type="Pfam" id="PF01923">
    <property type="entry name" value="Cob_adeno_trans"/>
    <property type="match status" value="1"/>
</dbReference>